<dbReference type="Pfam" id="PF08284">
    <property type="entry name" value="RVP_2"/>
    <property type="match status" value="1"/>
</dbReference>
<dbReference type="PANTHER" id="PTHR15503">
    <property type="entry name" value="LDOC1 RELATED"/>
    <property type="match status" value="1"/>
</dbReference>
<keyword evidence="3" id="KW-1185">Reference proteome</keyword>
<dbReference type="OrthoDB" id="1738534at2759"/>
<name>A0A811RQD6_9POAL</name>
<organism evidence="2 3">
    <name type="scientific">Miscanthus lutarioriparius</name>
    <dbReference type="NCBI Taxonomy" id="422564"/>
    <lineage>
        <taxon>Eukaryota</taxon>
        <taxon>Viridiplantae</taxon>
        <taxon>Streptophyta</taxon>
        <taxon>Embryophyta</taxon>
        <taxon>Tracheophyta</taxon>
        <taxon>Spermatophyta</taxon>
        <taxon>Magnoliopsida</taxon>
        <taxon>Liliopsida</taxon>
        <taxon>Poales</taxon>
        <taxon>Poaceae</taxon>
        <taxon>PACMAD clade</taxon>
        <taxon>Panicoideae</taxon>
        <taxon>Andropogonodae</taxon>
        <taxon>Andropogoneae</taxon>
        <taxon>Saccharinae</taxon>
        <taxon>Miscanthus</taxon>
    </lineage>
</organism>
<evidence type="ECO:0000313" key="2">
    <source>
        <dbReference type="EMBL" id="CAD6272809.1"/>
    </source>
</evidence>
<comment type="caution">
    <text evidence="2">The sequence shown here is derived from an EMBL/GenBank/DDBJ whole genome shotgun (WGS) entry which is preliminary data.</text>
</comment>
<dbReference type="EMBL" id="CAJGYO010000016">
    <property type="protein sequence ID" value="CAD6272809.1"/>
    <property type="molecule type" value="Genomic_DNA"/>
</dbReference>
<evidence type="ECO:0000256" key="1">
    <source>
        <dbReference type="SAM" id="MobiDB-lite"/>
    </source>
</evidence>
<dbReference type="AlphaFoldDB" id="A0A811RQD6"/>
<accession>A0A811RQD6</accession>
<reference evidence="2" key="1">
    <citation type="submission" date="2020-10" db="EMBL/GenBank/DDBJ databases">
        <authorList>
            <person name="Han B."/>
            <person name="Lu T."/>
            <person name="Zhao Q."/>
            <person name="Huang X."/>
            <person name="Zhao Y."/>
        </authorList>
    </citation>
    <scope>NUCLEOTIDE SEQUENCE</scope>
</reference>
<dbReference type="InterPro" id="IPR032567">
    <property type="entry name" value="RTL1-rel"/>
</dbReference>
<dbReference type="CDD" id="cd00303">
    <property type="entry name" value="retropepsin_like"/>
    <property type="match status" value="1"/>
</dbReference>
<evidence type="ECO:0000313" key="3">
    <source>
        <dbReference type="Proteomes" id="UP000604825"/>
    </source>
</evidence>
<dbReference type="PANTHER" id="PTHR15503:SF22">
    <property type="entry name" value="TRANSPOSON TY3-I GAG POLYPROTEIN"/>
    <property type="match status" value="1"/>
</dbReference>
<feature type="region of interest" description="Disordered" evidence="1">
    <location>
        <begin position="423"/>
        <end position="444"/>
    </location>
</feature>
<sequence>MATPEEQFGQILALLGENSKRITELKTSMSEMRALRSEFNVWKPQMDSHVDELEHAVLALGERMEKTLSNLPQAEPVPGVVTIAQPPPAAEEALQDTVGRETRKHDYSAISRRYSTDNVKTSSLLPTKSSTQVTKDKRVYDPGRNKTVDDRLSSLKSYRKARGLCFKCGEKWSPSHKCAATVSLHALEEVWQVLNEDSHPSLKQDEEEEESDDELMAISLQAMRGVEGARTISFQGHTFKSDFKVIPLIGYDVILGMDWLSEHSPMHIHWGEKWLQFDHLSKPIKLKGIQPSATMGPPISASQLQAMHKRESILYMVQLNSMSEGKPPPEPIPAEIQSLVQQYQSIFQSIPGLPPQRASDHTIPLVLGAQPFWLRPYRFHSVSLTGVCTNFVTELFPKCWYNGPTFPTSFLLGKMKLQFAKSSHEHTVHPEAGDHSEAVPDRSKVEAVPQVGGNLLEKEKRSRKSNTRFIGPNWV</sequence>
<dbReference type="InterPro" id="IPR021109">
    <property type="entry name" value="Peptidase_aspartic_dom_sf"/>
</dbReference>
<dbReference type="Gene3D" id="2.40.70.10">
    <property type="entry name" value="Acid Proteases"/>
    <property type="match status" value="1"/>
</dbReference>
<gene>
    <name evidence="2" type="ORF">NCGR_LOCUS56079</name>
</gene>
<proteinExistence type="predicted"/>
<dbReference type="Proteomes" id="UP000604825">
    <property type="component" value="Unassembled WGS sequence"/>
</dbReference>
<protein>
    <submittedName>
        <fullName evidence="2">Uncharacterized protein</fullName>
    </submittedName>
</protein>